<name>A0A6A5HD57_CAERE</name>
<sequence>MKELDSPSLGGSRPVDYHGTSFQWFGIVHGDNSGDSVSRKISFLGILVEGDGWFEEERHSGNKVFFTEEEGSCEQF</sequence>
<proteinExistence type="predicted"/>
<gene>
    <name evidence="1" type="ORF">GCK72_004801</name>
</gene>
<reference evidence="1 2" key="1">
    <citation type="submission" date="2019-12" db="EMBL/GenBank/DDBJ databases">
        <title>Chromosome-level assembly of the Caenorhabditis remanei genome.</title>
        <authorList>
            <person name="Teterina A.A."/>
            <person name="Willis J.H."/>
            <person name="Phillips P.C."/>
        </authorList>
    </citation>
    <scope>NUCLEOTIDE SEQUENCE [LARGE SCALE GENOMIC DNA]</scope>
    <source>
        <strain evidence="1 2">PX506</strain>
        <tissue evidence="1">Whole organism</tissue>
    </source>
</reference>
<evidence type="ECO:0000313" key="2">
    <source>
        <dbReference type="Proteomes" id="UP000483820"/>
    </source>
</evidence>
<organism evidence="1 2">
    <name type="scientific">Caenorhabditis remanei</name>
    <name type="common">Caenorhabditis vulgaris</name>
    <dbReference type="NCBI Taxonomy" id="31234"/>
    <lineage>
        <taxon>Eukaryota</taxon>
        <taxon>Metazoa</taxon>
        <taxon>Ecdysozoa</taxon>
        <taxon>Nematoda</taxon>
        <taxon>Chromadorea</taxon>
        <taxon>Rhabditida</taxon>
        <taxon>Rhabditina</taxon>
        <taxon>Rhabditomorpha</taxon>
        <taxon>Rhabditoidea</taxon>
        <taxon>Rhabditidae</taxon>
        <taxon>Peloderinae</taxon>
        <taxon>Caenorhabditis</taxon>
    </lineage>
</organism>
<dbReference type="EMBL" id="WUAV01000002">
    <property type="protein sequence ID" value="KAF1764851.1"/>
    <property type="molecule type" value="Genomic_DNA"/>
</dbReference>
<dbReference type="RefSeq" id="XP_053589090.1">
    <property type="nucleotide sequence ID" value="XM_053724896.1"/>
</dbReference>
<dbReference type="CTD" id="78773997"/>
<dbReference type="Proteomes" id="UP000483820">
    <property type="component" value="Chromosome II"/>
</dbReference>
<dbReference type="KEGG" id="crq:GCK72_004801"/>
<dbReference type="AlphaFoldDB" id="A0A6A5HD57"/>
<comment type="caution">
    <text evidence="1">The sequence shown here is derived from an EMBL/GenBank/DDBJ whole genome shotgun (WGS) entry which is preliminary data.</text>
</comment>
<evidence type="ECO:0000313" key="1">
    <source>
        <dbReference type="EMBL" id="KAF1764851.1"/>
    </source>
</evidence>
<dbReference type="GeneID" id="78773997"/>
<protein>
    <submittedName>
        <fullName evidence="1">Uncharacterized protein</fullName>
    </submittedName>
</protein>
<accession>A0A6A5HD57</accession>